<evidence type="ECO:0000313" key="2">
    <source>
        <dbReference type="Proteomes" id="UP000051672"/>
    </source>
</evidence>
<keyword evidence="2" id="KW-1185">Reference proteome</keyword>
<gene>
    <name evidence="1" type="ORF">FC34_GL001363</name>
</gene>
<reference evidence="1 2" key="1">
    <citation type="journal article" date="2015" name="Genome Announc.">
        <title>Expanding the biotechnology potential of lactobacilli through comparative genomics of 213 strains and associated genera.</title>
        <authorList>
            <person name="Sun Z."/>
            <person name="Harris H.M."/>
            <person name="McCann A."/>
            <person name="Guo C."/>
            <person name="Argimon S."/>
            <person name="Zhang W."/>
            <person name="Yang X."/>
            <person name="Jeffery I.B."/>
            <person name="Cooney J.C."/>
            <person name="Kagawa T.F."/>
            <person name="Liu W."/>
            <person name="Song Y."/>
            <person name="Salvetti E."/>
            <person name="Wrobel A."/>
            <person name="Rasinkangas P."/>
            <person name="Parkhill J."/>
            <person name="Rea M.C."/>
            <person name="O'Sullivan O."/>
            <person name="Ritari J."/>
            <person name="Douillard F.P."/>
            <person name="Paul Ross R."/>
            <person name="Yang R."/>
            <person name="Briner A.E."/>
            <person name="Felis G.E."/>
            <person name="de Vos W.M."/>
            <person name="Barrangou R."/>
            <person name="Klaenhammer T.R."/>
            <person name="Caufield P.W."/>
            <person name="Cui Y."/>
            <person name="Zhang H."/>
            <person name="O'Toole P.W."/>
        </authorList>
    </citation>
    <scope>NUCLEOTIDE SEQUENCE [LARGE SCALE GENOMIC DNA]</scope>
    <source>
        <strain evidence="1 2">DSM 23927</strain>
    </source>
</reference>
<accession>A0A0R2AY85</accession>
<proteinExistence type="predicted"/>
<dbReference type="AlphaFoldDB" id="A0A0R2AY85"/>
<comment type="caution">
    <text evidence="1">The sequence shown here is derived from an EMBL/GenBank/DDBJ whole genome shotgun (WGS) entry which is preliminary data.</text>
</comment>
<organism evidence="1 2">
    <name type="scientific">Lacticaseibacillus brantae DSM 23927</name>
    <dbReference type="NCBI Taxonomy" id="1423727"/>
    <lineage>
        <taxon>Bacteria</taxon>
        <taxon>Bacillati</taxon>
        <taxon>Bacillota</taxon>
        <taxon>Bacilli</taxon>
        <taxon>Lactobacillales</taxon>
        <taxon>Lactobacillaceae</taxon>
        <taxon>Lacticaseibacillus</taxon>
    </lineage>
</organism>
<dbReference type="PATRIC" id="fig|1423727.3.peg.1383"/>
<dbReference type="EMBL" id="AYZQ01000003">
    <property type="protein sequence ID" value="KRM71706.1"/>
    <property type="molecule type" value="Genomic_DNA"/>
</dbReference>
<sequence>MQILEADGVLEPTKLNQIWINDHIYIAILPESAYNLEVWENTTGKIHRMARMDYKYHRDTFAGFIYRLCPDINLMQIHSLQKQINPFFDLEV</sequence>
<dbReference type="STRING" id="1423727.FC34_GL001363"/>
<protein>
    <submittedName>
        <fullName evidence="1">Uncharacterized protein</fullName>
    </submittedName>
</protein>
<name>A0A0R2AY85_9LACO</name>
<dbReference type="Proteomes" id="UP000051672">
    <property type="component" value="Unassembled WGS sequence"/>
</dbReference>
<evidence type="ECO:0000313" key="1">
    <source>
        <dbReference type="EMBL" id="KRM71706.1"/>
    </source>
</evidence>